<proteinExistence type="predicted"/>
<dbReference type="EMBL" id="JAQQWM010000001">
    <property type="protein sequence ID" value="KAK8081702.1"/>
    <property type="molecule type" value="Genomic_DNA"/>
</dbReference>
<feature type="region of interest" description="Disordered" evidence="1">
    <location>
        <begin position="1"/>
        <end position="43"/>
    </location>
</feature>
<comment type="caution">
    <text evidence="2">The sequence shown here is derived from an EMBL/GenBank/DDBJ whole genome shotgun (WGS) entry which is preliminary data.</text>
</comment>
<evidence type="ECO:0000313" key="3">
    <source>
        <dbReference type="Proteomes" id="UP001446871"/>
    </source>
</evidence>
<feature type="compositionally biased region" description="Low complexity" evidence="1">
    <location>
        <begin position="23"/>
        <end position="34"/>
    </location>
</feature>
<evidence type="ECO:0000256" key="1">
    <source>
        <dbReference type="SAM" id="MobiDB-lite"/>
    </source>
</evidence>
<dbReference type="Proteomes" id="UP001446871">
    <property type="component" value="Unassembled WGS sequence"/>
</dbReference>
<evidence type="ECO:0000313" key="2">
    <source>
        <dbReference type="EMBL" id="KAK8081702.1"/>
    </source>
</evidence>
<organism evidence="2 3">
    <name type="scientific">Apiospora saccharicola</name>
    <dbReference type="NCBI Taxonomy" id="335842"/>
    <lineage>
        <taxon>Eukaryota</taxon>
        <taxon>Fungi</taxon>
        <taxon>Dikarya</taxon>
        <taxon>Ascomycota</taxon>
        <taxon>Pezizomycotina</taxon>
        <taxon>Sordariomycetes</taxon>
        <taxon>Xylariomycetidae</taxon>
        <taxon>Amphisphaeriales</taxon>
        <taxon>Apiosporaceae</taxon>
        <taxon>Apiospora</taxon>
    </lineage>
</organism>
<protein>
    <submittedName>
        <fullName evidence="2">Uncharacterized protein</fullName>
    </submittedName>
</protein>
<accession>A0ABR1WE31</accession>
<name>A0ABR1WE31_9PEZI</name>
<keyword evidence="3" id="KW-1185">Reference proteome</keyword>
<gene>
    <name evidence="2" type="ORF">PG996_000483</name>
</gene>
<sequence length="243" mass="28193">MRFPQQTMRLRRPSLDDYDYDSDSPTPTPTGDDSTIVESPLPLGTQPRFTMLLRSSASLRRLKGKEVVDYGPMPPENEKCKRKRKRRYFCLGATVEHTCDHCGDVAESAHWRPRSDALSEYSVWDLDEVHPVDLRGAVFNLTIQLEQEKAVYLATIKLKYEKRRQRIPKWLGFSRGVLESLEKLEYGHKRRELDNRLMNEILHYEAGVKGKFADRRYSEPDARPTRGFLGHRTEPGIVFPNSI</sequence>
<reference evidence="2 3" key="1">
    <citation type="submission" date="2023-01" db="EMBL/GenBank/DDBJ databases">
        <title>Analysis of 21 Apiospora genomes using comparative genomics revels a genus with tremendous synthesis potential of carbohydrate active enzymes and secondary metabolites.</title>
        <authorList>
            <person name="Sorensen T."/>
        </authorList>
    </citation>
    <scope>NUCLEOTIDE SEQUENCE [LARGE SCALE GENOMIC DNA]</scope>
    <source>
        <strain evidence="2 3">CBS 83171</strain>
    </source>
</reference>